<dbReference type="GO" id="GO:0000160">
    <property type="term" value="P:phosphorelay signal transduction system"/>
    <property type="evidence" value="ECO:0007669"/>
    <property type="project" value="UniProtKB-KW"/>
</dbReference>
<evidence type="ECO:0000256" key="6">
    <source>
        <dbReference type="PROSITE-ProRule" id="PRU00169"/>
    </source>
</evidence>
<evidence type="ECO:0000256" key="1">
    <source>
        <dbReference type="ARBA" id="ARBA00022553"/>
    </source>
</evidence>
<feature type="domain" description="Response regulatory" evidence="7">
    <location>
        <begin position="4"/>
        <end position="119"/>
    </location>
</feature>
<name>A0A7V2F304_UNCEI</name>
<evidence type="ECO:0000256" key="4">
    <source>
        <dbReference type="ARBA" id="ARBA00023125"/>
    </source>
</evidence>
<gene>
    <name evidence="8" type="ORF">ENO08_00780</name>
</gene>
<organism evidence="8">
    <name type="scientific">Eiseniibacteriota bacterium</name>
    <dbReference type="NCBI Taxonomy" id="2212470"/>
    <lineage>
        <taxon>Bacteria</taxon>
        <taxon>Candidatus Eiseniibacteriota</taxon>
    </lineage>
</organism>
<evidence type="ECO:0000313" key="8">
    <source>
        <dbReference type="EMBL" id="HER42978.1"/>
    </source>
</evidence>
<evidence type="ECO:0000259" key="7">
    <source>
        <dbReference type="PROSITE" id="PS50110"/>
    </source>
</evidence>
<dbReference type="InterPro" id="IPR001789">
    <property type="entry name" value="Sig_transdc_resp-reg_receiver"/>
</dbReference>
<dbReference type="AlphaFoldDB" id="A0A7V2F304"/>
<dbReference type="SUPFAM" id="SSF52172">
    <property type="entry name" value="CheY-like"/>
    <property type="match status" value="1"/>
</dbReference>
<proteinExistence type="predicted"/>
<accession>A0A7V2F304</accession>
<evidence type="ECO:0000256" key="3">
    <source>
        <dbReference type="ARBA" id="ARBA00023015"/>
    </source>
</evidence>
<dbReference type="Proteomes" id="UP000886069">
    <property type="component" value="Unassembled WGS sequence"/>
</dbReference>
<dbReference type="Pfam" id="PF00072">
    <property type="entry name" value="Response_reg"/>
    <property type="match status" value="1"/>
</dbReference>
<evidence type="ECO:0000256" key="2">
    <source>
        <dbReference type="ARBA" id="ARBA00023012"/>
    </source>
</evidence>
<dbReference type="InterPro" id="IPR011006">
    <property type="entry name" value="CheY-like_superfamily"/>
</dbReference>
<evidence type="ECO:0000256" key="5">
    <source>
        <dbReference type="ARBA" id="ARBA00023163"/>
    </source>
</evidence>
<protein>
    <submittedName>
        <fullName evidence="8">Response regulator transcription factor</fullName>
    </submittedName>
</protein>
<keyword evidence="5" id="KW-0804">Transcription</keyword>
<dbReference type="PANTHER" id="PTHR44591:SF3">
    <property type="entry name" value="RESPONSE REGULATORY DOMAIN-CONTAINING PROTEIN"/>
    <property type="match status" value="1"/>
</dbReference>
<keyword evidence="4" id="KW-0238">DNA-binding</keyword>
<reference evidence="8" key="1">
    <citation type="journal article" date="2020" name="mSystems">
        <title>Genome- and Community-Level Interaction Insights into Carbon Utilization and Element Cycling Functions of Hydrothermarchaeota in Hydrothermal Sediment.</title>
        <authorList>
            <person name="Zhou Z."/>
            <person name="Liu Y."/>
            <person name="Xu W."/>
            <person name="Pan J."/>
            <person name="Luo Z.H."/>
            <person name="Li M."/>
        </authorList>
    </citation>
    <scope>NUCLEOTIDE SEQUENCE [LARGE SCALE GENOMIC DNA]</scope>
    <source>
        <strain evidence="8">SpSt-1233</strain>
    </source>
</reference>
<keyword evidence="1 6" id="KW-0597">Phosphoprotein</keyword>
<dbReference type="PANTHER" id="PTHR44591">
    <property type="entry name" value="STRESS RESPONSE REGULATOR PROTEIN 1"/>
    <property type="match status" value="1"/>
</dbReference>
<dbReference type="PROSITE" id="PS50110">
    <property type="entry name" value="RESPONSE_REGULATORY"/>
    <property type="match status" value="1"/>
</dbReference>
<dbReference type="InterPro" id="IPR050595">
    <property type="entry name" value="Bact_response_regulator"/>
</dbReference>
<keyword evidence="3" id="KW-0805">Transcription regulation</keyword>
<keyword evidence="2" id="KW-0902">Two-component regulatory system</keyword>
<dbReference type="FunFam" id="3.40.50.2300:FF:000001">
    <property type="entry name" value="DNA-binding response regulator PhoB"/>
    <property type="match status" value="1"/>
</dbReference>
<feature type="modified residue" description="4-aspartylphosphate" evidence="6">
    <location>
        <position position="53"/>
    </location>
</feature>
<dbReference type="SMART" id="SM00448">
    <property type="entry name" value="REC"/>
    <property type="match status" value="1"/>
</dbReference>
<dbReference type="Gene3D" id="3.40.50.2300">
    <property type="match status" value="1"/>
</dbReference>
<sequence>MPSKILIVDDEVHLARILQFTLEHAGFDVRTAFDGREALEKAKSERPDLVILDLMLPVIDGYKVCNILKNDEEFKSVPIIILSARDLGAEDLEEPISADLYMEKPFNTGTLIEKISELLS</sequence>
<comment type="caution">
    <text evidence="8">The sequence shown here is derived from an EMBL/GenBank/DDBJ whole genome shotgun (WGS) entry which is preliminary data.</text>
</comment>
<dbReference type="GO" id="GO:0003677">
    <property type="term" value="F:DNA binding"/>
    <property type="evidence" value="ECO:0007669"/>
    <property type="project" value="UniProtKB-KW"/>
</dbReference>
<dbReference type="EMBL" id="DSEC01000057">
    <property type="protein sequence ID" value="HER42978.1"/>
    <property type="molecule type" value="Genomic_DNA"/>
</dbReference>